<comment type="caution">
    <text evidence="1">The sequence shown here is derived from an EMBL/GenBank/DDBJ whole genome shotgun (WGS) entry which is preliminary data.</text>
</comment>
<dbReference type="EMBL" id="WXWW01000060">
    <property type="protein sequence ID" value="NAW64306.1"/>
    <property type="molecule type" value="Genomic_DNA"/>
</dbReference>
<accession>A0A7X5ASH7</accession>
<name>A0A7X5ASH7_9GAMM</name>
<protein>
    <submittedName>
        <fullName evidence="1">DUF2860 domain-containing protein</fullName>
    </submittedName>
</protein>
<reference evidence="1 2" key="1">
    <citation type="submission" date="2017-05" db="EMBL/GenBank/DDBJ databases">
        <title>High clonality and local adaptation shapes Vibrionaceae linages within an endangered oasis.</title>
        <authorList>
            <person name="Vazquez-Rosas-Landa M."/>
        </authorList>
    </citation>
    <scope>NUCLEOTIDE SEQUENCE [LARGE SCALE GENOMIC DNA]</scope>
    <source>
        <strain evidence="1 2">P46_P4S1P180</strain>
    </source>
</reference>
<dbReference type="RefSeq" id="WP_161442946.1">
    <property type="nucleotide sequence ID" value="NZ_WXWV01000118.1"/>
</dbReference>
<gene>
    <name evidence="1" type="ORF">CAG72_03655</name>
</gene>
<dbReference type="InterPro" id="IPR016896">
    <property type="entry name" value="DUF2860"/>
</dbReference>
<sequence length="325" mass="36081">MLRTFRQTVLILGILSAFSVSAQSTVKPGLSGNVSINLGWFKNDSHLSTEQSSVLNSLDEPGTNEEKTLPLPMWDLQLGVAPNTALYFKSALGGMASSFYMQAGLTQYLSDGSSLGIGVIPGFFDNKVWDDPFLTGTPRQETKRSIRGAVLDYNRIAGTNVSLELAAGKRKIDDERSGSTYSTVSQDALKREGDLFYAALSQKLDFNRQFGIDWKIHYIDDRAEGGAIANNRYGVELTARQRIDRYIVMLGASAAWIDYDEAHPIFNQIRDDNQYGFSATLIYLAPFNWRNTSAVARAGFDNLTSNIDFYEETQNLYSIGLAYSF</sequence>
<proteinExistence type="predicted"/>
<evidence type="ECO:0000313" key="2">
    <source>
        <dbReference type="Proteomes" id="UP000465712"/>
    </source>
</evidence>
<dbReference type="Proteomes" id="UP000465712">
    <property type="component" value="Unassembled WGS sequence"/>
</dbReference>
<dbReference type="AlphaFoldDB" id="A0A7X5ASH7"/>
<dbReference type="Pfam" id="PF11059">
    <property type="entry name" value="DUF2860"/>
    <property type="match status" value="1"/>
</dbReference>
<organism evidence="1 2">
    <name type="scientific">Photobacterium halotolerans</name>
    <dbReference type="NCBI Taxonomy" id="265726"/>
    <lineage>
        <taxon>Bacteria</taxon>
        <taxon>Pseudomonadati</taxon>
        <taxon>Pseudomonadota</taxon>
        <taxon>Gammaproteobacteria</taxon>
        <taxon>Vibrionales</taxon>
        <taxon>Vibrionaceae</taxon>
        <taxon>Photobacterium</taxon>
    </lineage>
</organism>
<evidence type="ECO:0000313" key="1">
    <source>
        <dbReference type="EMBL" id="NAW64306.1"/>
    </source>
</evidence>
<dbReference type="PIRSF" id="PIRSF028696">
    <property type="entry name" value="UCP028696"/>
    <property type="match status" value="1"/>
</dbReference>